<evidence type="ECO:0000256" key="3">
    <source>
        <dbReference type="ARBA" id="ARBA00022833"/>
    </source>
</evidence>
<dbReference type="PANTHER" id="PTHR33823:SF2">
    <property type="entry name" value="RNA POLYMERASE-BINDING TRANSCRIPTION FACTOR DKSA"/>
    <property type="match status" value="1"/>
</dbReference>
<keyword evidence="3" id="KW-0862">Zinc</keyword>
<keyword evidence="5" id="KW-0175">Coiled coil</keyword>
<evidence type="ECO:0000259" key="7">
    <source>
        <dbReference type="Pfam" id="PF01258"/>
    </source>
</evidence>
<feature type="zinc finger region" description="dksA C4-type" evidence="4">
    <location>
        <begin position="336"/>
        <end position="360"/>
    </location>
</feature>
<evidence type="ECO:0000256" key="1">
    <source>
        <dbReference type="ARBA" id="ARBA00022723"/>
    </source>
</evidence>
<organism evidence="8 9">
    <name type="scientific">Pilimelia terevasa</name>
    <dbReference type="NCBI Taxonomy" id="53372"/>
    <lineage>
        <taxon>Bacteria</taxon>
        <taxon>Bacillati</taxon>
        <taxon>Actinomycetota</taxon>
        <taxon>Actinomycetes</taxon>
        <taxon>Micromonosporales</taxon>
        <taxon>Micromonosporaceae</taxon>
        <taxon>Pilimelia</taxon>
    </lineage>
</organism>
<proteinExistence type="predicted"/>
<gene>
    <name evidence="8" type="ORF">GCM10010124_18150</name>
</gene>
<feature type="coiled-coil region" evidence="5">
    <location>
        <begin position="257"/>
        <end position="284"/>
    </location>
</feature>
<dbReference type="PROSITE" id="PS01102">
    <property type="entry name" value="ZF_DKSA_1"/>
    <property type="match status" value="1"/>
</dbReference>
<evidence type="ECO:0000256" key="6">
    <source>
        <dbReference type="SAM" id="MobiDB-lite"/>
    </source>
</evidence>
<evidence type="ECO:0000256" key="2">
    <source>
        <dbReference type="ARBA" id="ARBA00022771"/>
    </source>
</evidence>
<dbReference type="Pfam" id="PF01258">
    <property type="entry name" value="zf-dskA_traR"/>
    <property type="match status" value="1"/>
</dbReference>
<evidence type="ECO:0000313" key="8">
    <source>
        <dbReference type="EMBL" id="GGK25978.1"/>
    </source>
</evidence>
<dbReference type="SUPFAM" id="SSF109635">
    <property type="entry name" value="DnaK suppressor protein DksA, alpha-hairpin domain"/>
    <property type="match status" value="1"/>
</dbReference>
<dbReference type="Gene3D" id="1.20.120.910">
    <property type="entry name" value="DksA, coiled-coil domain"/>
    <property type="match status" value="1"/>
</dbReference>
<dbReference type="Proteomes" id="UP000662200">
    <property type="component" value="Unassembled WGS sequence"/>
</dbReference>
<dbReference type="InterPro" id="IPR020458">
    <property type="entry name" value="Znf_DskA_TraR_CS"/>
</dbReference>
<comment type="caution">
    <text evidence="8">The sequence shown here is derived from an EMBL/GenBank/DDBJ whole genome shotgun (WGS) entry which is preliminary data.</text>
</comment>
<dbReference type="EMBL" id="BMQC01000005">
    <property type="protein sequence ID" value="GGK25978.1"/>
    <property type="molecule type" value="Genomic_DNA"/>
</dbReference>
<feature type="compositionally biased region" description="Low complexity" evidence="6">
    <location>
        <begin position="1"/>
        <end position="17"/>
    </location>
</feature>
<dbReference type="InterPro" id="IPR037187">
    <property type="entry name" value="DnaK_N"/>
</dbReference>
<dbReference type="SUPFAM" id="SSF57716">
    <property type="entry name" value="Glucocorticoid receptor-like (DNA-binding domain)"/>
    <property type="match status" value="1"/>
</dbReference>
<dbReference type="PROSITE" id="PS51128">
    <property type="entry name" value="ZF_DKSA_2"/>
    <property type="match status" value="1"/>
</dbReference>
<accession>A0A8J3BMV7</accession>
<dbReference type="GO" id="GO:0008270">
    <property type="term" value="F:zinc ion binding"/>
    <property type="evidence" value="ECO:0007669"/>
    <property type="project" value="UniProtKB-KW"/>
</dbReference>
<feature type="region of interest" description="Disordered" evidence="6">
    <location>
        <begin position="1"/>
        <end position="254"/>
    </location>
</feature>
<name>A0A8J3BMV7_9ACTN</name>
<keyword evidence="1" id="KW-0479">Metal-binding</keyword>
<dbReference type="InterPro" id="IPR000962">
    <property type="entry name" value="Znf_DskA_TraR"/>
</dbReference>
<keyword evidence="2" id="KW-0863">Zinc-finger</keyword>
<reference evidence="8" key="2">
    <citation type="submission" date="2020-09" db="EMBL/GenBank/DDBJ databases">
        <authorList>
            <person name="Sun Q."/>
            <person name="Ohkuma M."/>
        </authorList>
    </citation>
    <scope>NUCLEOTIDE SEQUENCE</scope>
    <source>
        <strain evidence="8">JCM 3091</strain>
    </source>
</reference>
<dbReference type="AlphaFoldDB" id="A0A8J3BMV7"/>
<feature type="domain" description="Zinc finger DksA/TraR C4-type" evidence="7">
    <location>
        <begin position="331"/>
        <end position="366"/>
    </location>
</feature>
<keyword evidence="9" id="KW-1185">Reference proteome</keyword>
<evidence type="ECO:0000256" key="4">
    <source>
        <dbReference type="PROSITE-ProRule" id="PRU00510"/>
    </source>
</evidence>
<sequence>MTNRSRAAARRGLPARAGVGGGVRDGRSRTGWTGDAMAERAVKRGAATTRTAGGDRPADGPPATGRPARGAARTAASGAKSPAKATRSTKPAAPKASTPAPASETATPKPPASKTTPAPKTPAAKQAATRKSAAVAPTARTPAAKTSTAPAPGAKSTAAKSTVAKSTAVKKGAGTTTARKAATAAAVPGGDLPDRADGGPSGAPDEGTGAPAAPRPAAPSRRRRVAEPAEGAARLSKAGAGTPPRRSRSAGEEAEIRAALTASLAELTEEYDQTMVEITALQRGRLSDSAGDDQADTGTKTGEREQEITLVNNLADRVSQVERALERLDEGGYGWCERCGNAIPVERLAAFPIATLCIPCKQLAERR</sequence>
<protein>
    <recommendedName>
        <fullName evidence="7">Zinc finger DksA/TraR C4-type domain-containing protein</fullName>
    </recommendedName>
</protein>
<evidence type="ECO:0000313" key="9">
    <source>
        <dbReference type="Proteomes" id="UP000662200"/>
    </source>
</evidence>
<evidence type="ECO:0000256" key="5">
    <source>
        <dbReference type="SAM" id="Coils"/>
    </source>
</evidence>
<feature type="compositionally biased region" description="Low complexity" evidence="6">
    <location>
        <begin position="61"/>
        <end position="190"/>
    </location>
</feature>
<reference evidence="8" key="1">
    <citation type="journal article" date="2014" name="Int. J. Syst. Evol. Microbiol.">
        <title>Complete genome sequence of Corynebacterium casei LMG S-19264T (=DSM 44701T), isolated from a smear-ripened cheese.</title>
        <authorList>
            <consortium name="US DOE Joint Genome Institute (JGI-PGF)"/>
            <person name="Walter F."/>
            <person name="Albersmeier A."/>
            <person name="Kalinowski J."/>
            <person name="Ruckert C."/>
        </authorList>
    </citation>
    <scope>NUCLEOTIDE SEQUENCE</scope>
    <source>
        <strain evidence="8">JCM 3091</strain>
    </source>
</reference>
<dbReference type="PANTHER" id="PTHR33823">
    <property type="entry name" value="RNA POLYMERASE-BINDING TRANSCRIPTION FACTOR DKSA-RELATED"/>
    <property type="match status" value="1"/>
</dbReference>